<reference evidence="1" key="2">
    <citation type="submission" date="2022-01" db="EMBL/GenBank/DDBJ databases">
        <authorList>
            <person name="Yamashiro T."/>
            <person name="Shiraishi A."/>
            <person name="Satake H."/>
            <person name="Nakayama K."/>
        </authorList>
    </citation>
    <scope>NUCLEOTIDE SEQUENCE</scope>
</reference>
<dbReference type="EMBL" id="BQNB010009863">
    <property type="protein sequence ID" value="GJS69454.1"/>
    <property type="molecule type" value="Genomic_DNA"/>
</dbReference>
<dbReference type="Proteomes" id="UP001151760">
    <property type="component" value="Unassembled WGS sequence"/>
</dbReference>
<name>A0ABQ4XVJ4_9ASTR</name>
<reference evidence="1" key="1">
    <citation type="journal article" date="2022" name="Int. J. Mol. Sci.">
        <title>Draft Genome of Tanacetum Coccineum: Genomic Comparison of Closely Related Tanacetum-Family Plants.</title>
        <authorList>
            <person name="Yamashiro T."/>
            <person name="Shiraishi A."/>
            <person name="Nakayama K."/>
            <person name="Satake H."/>
        </authorList>
    </citation>
    <scope>NUCLEOTIDE SEQUENCE</scope>
</reference>
<evidence type="ECO:0008006" key="3">
    <source>
        <dbReference type="Google" id="ProtNLM"/>
    </source>
</evidence>
<evidence type="ECO:0000313" key="2">
    <source>
        <dbReference type="Proteomes" id="UP001151760"/>
    </source>
</evidence>
<keyword evidence="2" id="KW-1185">Reference proteome</keyword>
<organism evidence="1 2">
    <name type="scientific">Tanacetum coccineum</name>
    <dbReference type="NCBI Taxonomy" id="301880"/>
    <lineage>
        <taxon>Eukaryota</taxon>
        <taxon>Viridiplantae</taxon>
        <taxon>Streptophyta</taxon>
        <taxon>Embryophyta</taxon>
        <taxon>Tracheophyta</taxon>
        <taxon>Spermatophyta</taxon>
        <taxon>Magnoliopsida</taxon>
        <taxon>eudicotyledons</taxon>
        <taxon>Gunneridae</taxon>
        <taxon>Pentapetalae</taxon>
        <taxon>asterids</taxon>
        <taxon>campanulids</taxon>
        <taxon>Asterales</taxon>
        <taxon>Asteraceae</taxon>
        <taxon>Asteroideae</taxon>
        <taxon>Anthemideae</taxon>
        <taxon>Anthemidinae</taxon>
        <taxon>Tanacetum</taxon>
    </lineage>
</organism>
<protein>
    <recommendedName>
        <fullName evidence="3">CCHC-type domain-containing protein</fullName>
    </recommendedName>
</protein>
<gene>
    <name evidence="1" type="ORF">Tco_0702295</name>
</gene>
<accession>A0ABQ4XVJ4</accession>
<proteinExistence type="predicted"/>
<evidence type="ECO:0000313" key="1">
    <source>
        <dbReference type="EMBL" id="GJS69454.1"/>
    </source>
</evidence>
<sequence>MRQQFPYPLAILANTYNPPPSYSSQNIQYHSQPPEVYQPYQYYQATTLVTQQLIQSPPQQSNSQQSYDILEFGLYLKISFHKHQLGTSSNPRTQATIQNGQVTVQNFQGRQSQCYAGNAGKSKATGARIINTVGEAGENQPMIIRCYNFRGKGHIAKQCTAKKRVKDSEWFKDKMLLAQAQEAKVVLHEERQDFLADTLEENDDCDDLQLHTTTNFKVDHIDAYDSDCDDEAAASAIFMASLSLAGSLNDDTVAPTYDSDILSEVSHYDTYHDDDVLKSAVQETEYTEHYVSHDDSYAKLTSNINVISYAEYMVTIEDEDAHYFLPPA</sequence>
<comment type="caution">
    <text evidence="1">The sequence shown here is derived from an EMBL/GenBank/DDBJ whole genome shotgun (WGS) entry which is preliminary data.</text>
</comment>